<evidence type="ECO:0000313" key="3">
    <source>
        <dbReference type="Proteomes" id="UP000673552"/>
    </source>
</evidence>
<dbReference type="OrthoDB" id="241073at2759"/>
<keyword evidence="3" id="KW-1185">Reference proteome</keyword>
<feature type="region of interest" description="Disordered" evidence="1">
    <location>
        <begin position="190"/>
        <end position="212"/>
    </location>
</feature>
<gene>
    <name evidence="2" type="ORF">LSCM1_04043</name>
</gene>
<proteinExistence type="predicted"/>
<evidence type="ECO:0000313" key="2">
    <source>
        <dbReference type="EMBL" id="KAG5476341.1"/>
    </source>
</evidence>
<dbReference type="Proteomes" id="UP000673552">
    <property type="component" value="Chromosome 26"/>
</dbReference>
<comment type="caution">
    <text evidence="2">The sequence shown here is derived from an EMBL/GenBank/DDBJ whole genome shotgun (WGS) entry which is preliminary data.</text>
</comment>
<organism evidence="2 3">
    <name type="scientific">Leishmania martiniquensis</name>
    <dbReference type="NCBI Taxonomy" id="1580590"/>
    <lineage>
        <taxon>Eukaryota</taxon>
        <taxon>Discoba</taxon>
        <taxon>Euglenozoa</taxon>
        <taxon>Kinetoplastea</taxon>
        <taxon>Metakinetoplastina</taxon>
        <taxon>Trypanosomatida</taxon>
        <taxon>Trypanosomatidae</taxon>
        <taxon>Leishmaniinae</taxon>
        <taxon>Leishmania</taxon>
    </lineage>
</organism>
<reference evidence="2 3" key="1">
    <citation type="submission" date="2021-03" db="EMBL/GenBank/DDBJ databases">
        <title>Leishmania (Mundinia) martiniquensis Genome sequencing and assembly.</title>
        <authorList>
            <person name="Almutairi H."/>
            <person name="Gatherer D."/>
        </authorList>
    </citation>
    <scope>NUCLEOTIDE SEQUENCE [LARGE SCALE GENOMIC DNA]</scope>
    <source>
        <strain evidence="2">LSCM1</strain>
    </source>
</reference>
<dbReference type="EMBL" id="JAFEUZ010000026">
    <property type="protein sequence ID" value="KAG5476341.1"/>
    <property type="molecule type" value="Genomic_DNA"/>
</dbReference>
<dbReference type="RefSeq" id="XP_067177799.1">
    <property type="nucleotide sequence ID" value="XM_067321568.1"/>
</dbReference>
<sequence>MRTVGPSLSVRRLSEWAVAPSRLKADAVGCLRRCSTVGGGTAPSASARLTNAPLLPSPTSFATVSAARNTPSDVTALFDFYFNEVPTTLDIAPIKRPHVVGSLCCAVEEYPISVVLVEGCCGTSAEAVAESVRRSAIHSAQGMHEVTQKPLKTLIVHHLCTARPQVVELLYALDLSLRVRLLRQDTLSSALKEESKSPHHDRGGVSDVSSIAPEKSGQSWRCSAALYDVWDTQPRFVPVEGAASRGMEAERDEVGELLDVIGRTLDRVEVQLRRLRARHARDTVEEACRFVQCAGGDFCERQLTQRCLGVQTERHGGASHNADWRCPWWGESRARLRWSLQCDADVDAPRSKAVAFHLCLTCTLHAICTVEMSGEVGVAAVLQSSRTYRGLAQVVDNKAADGVLRRYTNPGSCSAHPRELYTLSALSRMSANGRLSTSNEWAGGPVDLANHLLTAAAMLSPTIAYDWIGAARGAGEAASEEVLSGALATESNAPHVGLPACVRWSSFAGRATLNDFEVQFRGAGVAAGRGGAGGGYSLPPLWPQLRLLRSGTAEGRCAAFRELLRHEHGVRGLPRVSLKVRAIPALSLEYDAELTVSDGDTHSKPLPYATTRDPTSIQVMCGDCYPDVAAAAQVHTPWAAPLCTAAPPVSAAAAKRDRSDRVNTSPVHADTGSCVDGATPATLAQPSRISVEVLSISDSMSAMGMIFATWVADTAKLVVRRRASSSPVVFEDANTVGGYRRMLRYAAKRPVYKKVSLSTRSTLKETLQLLLLSMGSSASDPVGRLSRCTLEGDHSTRARGKGVRIVGHAGAGRSEGPMLVFPFNAGEVSVQANGRTAKETQRALFWAIKEHCRDAAQLSRLLSSARPAGSTFFHAWPPTAWWLSSRESRLEVSLTPVAHCSGAASLGGSGEKPSSASAERDAIEYDLRLSVNAPPSTSSGKGYDVADRCSAPLATVSVTRLPASAGWFSTAYGAMRRALILSHPDIFAEGDTDAASSTALGKEEDGGNAADQHWVLVRCATFTQAVEALLFTTVFSQKNAFSAQEFLTEIFGGRVSVRKQGAAAELWLSVAPNMPSVRLCTVDQSERKHGAHAAARWPMLLLYRVMDASCPEARATLDAMLYLQESVSALATANDNSSSPLQCILSCEWAHRSAADSESHRAEWTQVFVAELQRGAPASLDSASCPRWSKISMKQRRGNAAVHSRHRKSDAQLVASEVLHREEGPDSFGVLWRMLHCAALPSSEKAGLSSPASGQVLSRALIPSPSGFIKAAQRALARQRGMARVTHRYDNRLKSVVVEGWGPPRQHPHEAPCGTPVTLVAEPMPLQCVPLRLMQLYHRLVVQADTLPCVPEGVWKEIEAACEGAPTSSIVQSLCETLGCKPADLECVEARFSKVWAACLELPLHIFGFSVATAPSSSSSSSPAAPCCDAPRSLYLYCHRSSRRQAMRSLYVLLYQWTRYPQMEAPRQTIGFGIARSKSAAWHTWTASSLPSPSLAPPWPSTTTTTAYLKLQTGTGPGPATCASEAHAGQASPRALRSVLDAAHARMEASLSSLVDCTDGRVTLLLSQTFGLQLMYSVGAADALGKAPAEGSVQLLRERWVPHLWAPAQVLSAEVSVLERLLTHSITASEGGEVRGATDDMRGVLRELVCTGGPVQQMSLQSGPDRHAKEFCVAFFRRYFGWRVCERDDVKYISVVDAHSSVVIVQTAERAACIRGGQRCRSPRLASSQRSDAVLLGPLEHATATLQLTQIMSGAKTSVRLGRILVEVQGATIQAALDALWEQCTAQIETVFGVSCRMSPSEVDDQMIHYMQSRLG</sequence>
<evidence type="ECO:0000256" key="1">
    <source>
        <dbReference type="SAM" id="MobiDB-lite"/>
    </source>
</evidence>
<feature type="compositionally biased region" description="Basic and acidic residues" evidence="1">
    <location>
        <begin position="191"/>
        <end position="204"/>
    </location>
</feature>
<dbReference type="KEGG" id="lmat:92514080"/>
<accession>A0A836GJP7</accession>
<protein>
    <submittedName>
        <fullName evidence="2">Uncharacterized protein</fullName>
    </submittedName>
</protein>
<name>A0A836GJP7_9TRYP</name>
<dbReference type="GeneID" id="92514080"/>